<protein>
    <submittedName>
        <fullName evidence="1">Uncharacterized protein</fullName>
    </submittedName>
</protein>
<name>A0ABW1JNY5_9NOCA</name>
<keyword evidence="2" id="KW-1185">Reference proteome</keyword>
<comment type="caution">
    <text evidence="1">The sequence shown here is derived from an EMBL/GenBank/DDBJ whole genome shotgun (WGS) entry which is preliminary data.</text>
</comment>
<dbReference type="EMBL" id="JBHSQN010000002">
    <property type="protein sequence ID" value="MFC6010677.1"/>
    <property type="molecule type" value="Genomic_DNA"/>
</dbReference>
<proteinExistence type="predicted"/>
<evidence type="ECO:0000313" key="2">
    <source>
        <dbReference type="Proteomes" id="UP001596223"/>
    </source>
</evidence>
<organism evidence="1 2">
    <name type="scientific">Nocardia lasii</name>
    <dbReference type="NCBI Taxonomy" id="1616107"/>
    <lineage>
        <taxon>Bacteria</taxon>
        <taxon>Bacillati</taxon>
        <taxon>Actinomycetota</taxon>
        <taxon>Actinomycetes</taxon>
        <taxon>Mycobacteriales</taxon>
        <taxon>Nocardiaceae</taxon>
        <taxon>Nocardia</taxon>
    </lineage>
</organism>
<sequence length="46" mass="4962">MFLRRVAVRATCADGTLIGYYATWARVPDIAITSIAMSASITVGRD</sequence>
<dbReference type="RefSeq" id="WP_378600914.1">
    <property type="nucleotide sequence ID" value="NZ_JBHSQN010000002.1"/>
</dbReference>
<accession>A0ABW1JNY5</accession>
<gene>
    <name evidence="1" type="ORF">ACFP3H_06400</name>
</gene>
<evidence type="ECO:0000313" key="1">
    <source>
        <dbReference type="EMBL" id="MFC6010677.1"/>
    </source>
</evidence>
<dbReference type="Proteomes" id="UP001596223">
    <property type="component" value="Unassembled WGS sequence"/>
</dbReference>
<reference evidence="2" key="1">
    <citation type="journal article" date="2019" name="Int. J. Syst. Evol. Microbiol.">
        <title>The Global Catalogue of Microorganisms (GCM) 10K type strain sequencing project: providing services to taxonomists for standard genome sequencing and annotation.</title>
        <authorList>
            <consortium name="The Broad Institute Genomics Platform"/>
            <consortium name="The Broad Institute Genome Sequencing Center for Infectious Disease"/>
            <person name="Wu L."/>
            <person name="Ma J."/>
        </authorList>
    </citation>
    <scope>NUCLEOTIDE SEQUENCE [LARGE SCALE GENOMIC DNA]</scope>
    <source>
        <strain evidence="2">CCUG 36956</strain>
    </source>
</reference>